<dbReference type="RefSeq" id="WP_259864364.1">
    <property type="nucleotide sequence ID" value="NZ_BAAAST010000036.1"/>
</dbReference>
<proteinExistence type="predicted"/>
<evidence type="ECO:0008006" key="3">
    <source>
        <dbReference type="Google" id="ProtNLM"/>
    </source>
</evidence>
<name>A0ABY5W788_9ACTN</name>
<organism evidence="1 2">
    <name type="scientific">Dactylosporangium fulvum</name>
    <dbReference type="NCBI Taxonomy" id="53359"/>
    <lineage>
        <taxon>Bacteria</taxon>
        <taxon>Bacillati</taxon>
        <taxon>Actinomycetota</taxon>
        <taxon>Actinomycetes</taxon>
        <taxon>Micromonosporales</taxon>
        <taxon>Micromonosporaceae</taxon>
        <taxon>Dactylosporangium</taxon>
    </lineage>
</organism>
<sequence>MTTLIVASPLVILASAGVFVAMRRGFRPFSSAPLRVSARPAVGVASVRPAVDNNVRSHGRRWLDLDQYKASHRAAGRATRRQEREIRARRTVGVGAHRRPIGWLALDRQLTRPSERVTGGAR</sequence>
<evidence type="ECO:0000313" key="2">
    <source>
        <dbReference type="Proteomes" id="UP001059617"/>
    </source>
</evidence>
<gene>
    <name evidence="1" type="ORF">Dfulv_17490</name>
</gene>
<dbReference type="EMBL" id="CP073720">
    <property type="protein sequence ID" value="UWP85943.1"/>
    <property type="molecule type" value="Genomic_DNA"/>
</dbReference>
<evidence type="ECO:0000313" key="1">
    <source>
        <dbReference type="EMBL" id="UWP85943.1"/>
    </source>
</evidence>
<reference evidence="1" key="1">
    <citation type="submission" date="2021-04" db="EMBL/GenBank/DDBJ databases">
        <authorList>
            <person name="Hartkoorn R.C."/>
            <person name="Beaudoing E."/>
            <person name="Hot D."/>
        </authorList>
    </citation>
    <scope>NUCLEOTIDE SEQUENCE</scope>
    <source>
        <strain evidence="1">NRRL B-16292</strain>
    </source>
</reference>
<protein>
    <recommendedName>
        <fullName evidence="3">Secreted protein</fullName>
    </recommendedName>
</protein>
<reference evidence="1" key="2">
    <citation type="submission" date="2022-09" db="EMBL/GenBank/DDBJ databases">
        <title>Biosynthetic gene clusters of Dactylosporangioum fulvum.</title>
        <authorList>
            <person name="Caradec T."/>
        </authorList>
    </citation>
    <scope>NUCLEOTIDE SEQUENCE</scope>
    <source>
        <strain evidence="1">NRRL B-16292</strain>
    </source>
</reference>
<keyword evidence="2" id="KW-1185">Reference proteome</keyword>
<accession>A0ABY5W788</accession>
<dbReference type="Proteomes" id="UP001059617">
    <property type="component" value="Chromosome"/>
</dbReference>